<evidence type="ECO:0000313" key="1">
    <source>
        <dbReference type="EMBL" id="EZA56451.1"/>
    </source>
</evidence>
<gene>
    <name evidence="1" type="ORF">X777_03071</name>
</gene>
<dbReference type="EMBL" id="KK107167">
    <property type="protein sequence ID" value="EZA56451.1"/>
    <property type="molecule type" value="Genomic_DNA"/>
</dbReference>
<evidence type="ECO:0000313" key="2">
    <source>
        <dbReference type="Proteomes" id="UP000053097"/>
    </source>
</evidence>
<organism evidence="1 2">
    <name type="scientific">Ooceraea biroi</name>
    <name type="common">Clonal raider ant</name>
    <name type="synonym">Cerapachys biroi</name>
    <dbReference type="NCBI Taxonomy" id="2015173"/>
    <lineage>
        <taxon>Eukaryota</taxon>
        <taxon>Metazoa</taxon>
        <taxon>Ecdysozoa</taxon>
        <taxon>Arthropoda</taxon>
        <taxon>Hexapoda</taxon>
        <taxon>Insecta</taxon>
        <taxon>Pterygota</taxon>
        <taxon>Neoptera</taxon>
        <taxon>Endopterygota</taxon>
        <taxon>Hymenoptera</taxon>
        <taxon>Apocrita</taxon>
        <taxon>Aculeata</taxon>
        <taxon>Formicoidea</taxon>
        <taxon>Formicidae</taxon>
        <taxon>Dorylinae</taxon>
        <taxon>Ooceraea</taxon>
    </lineage>
</organism>
<sequence>MIDEISLKLILTLVRNGRCKADKSYHSTFYTASSHIRLSKELGDASGNPRTRREPLTISIMFAALGWPCICPRATSCRNRLCSSRIICFSSHDIPPDPATYYDSLARLLQKEDATPDTDYAFPGRGIHVESMRFCYLSCYC</sequence>
<accession>A0A026WLB4</accession>
<protein>
    <submittedName>
        <fullName evidence="1">Uncharacterized protein</fullName>
    </submittedName>
</protein>
<dbReference type="Proteomes" id="UP000053097">
    <property type="component" value="Unassembled WGS sequence"/>
</dbReference>
<reference evidence="1 2" key="1">
    <citation type="journal article" date="2014" name="Curr. Biol.">
        <title>The genome of the clonal raider ant Cerapachys biroi.</title>
        <authorList>
            <person name="Oxley P.R."/>
            <person name="Ji L."/>
            <person name="Fetter-Pruneda I."/>
            <person name="McKenzie S.K."/>
            <person name="Li C."/>
            <person name="Hu H."/>
            <person name="Zhang G."/>
            <person name="Kronauer D.J."/>
        </authorList>
    </citation>
    <scope>NUCLEOTIDE SEQUENCE [LARGE SCALE GENOMIC DNA]</scope>
</reference>
<dbReference type="AlphaFoldDB" id="A0A026WLB4"/>
<name>A0A026WLB4_OOCBI</name>
<keyword evidence="2" id="KW-1185">Reference proteome</keyword>
<proteinExistence type="predicted"/>